<comment type="subcellular location">
    <subcellularLocation>
        <location evidence="1">Cytoplasm</location>
    </subcellularLocation>
</comment>
<dbReference type="GO" id="GO:0005737">
    <property type="term" value="C:cytoplasm"/>
    <property type="evidence" value="ECO:0007669"/>
    <property type="project" value="UniProtKB-SubCell"/>
</dbReference>
<dbReference type="InterPro" id="IPR013083">
    <property type="entry name" value="Znf_RING/FYVE/PHD"/>
</dbReference>
<dbReference type="PROSITE" id="PS50145">
    <property type="entry name" value="ZF_TRAF"/>
    <property type="match status" value="2"/>
</dbReference>
<evidence type="ECO:0000313" key="18">
    <source>
        <dbReference type="RefSeq" id="XP_022333102.1"/>
    </source>
</evidence>
<dbReference type="GO" id="GO:0042981">
    <property type="term" value="P:regulation of apoptotic process"/>
    <property type="evidence" value="ECO:0007669"/>
    <property type="project" value="InterPro"/>
</dbReference>
<feature type="domain" description="TRAF-type" evidence="15">
    <location>
        <begin position="171"/>
        <end position="219"/>
    </location>
</feature>
<evidence type="ECO:0000256" key="6">
    <source>
        <dbReference type="ARBA" id="ARBA00022737"/>
    </source>
</evidence>
<dbReference type="GO" id="GO:0043122">
    <property type="term" value="P:regulation of canonical NF-kappaB signal transduction"/>
    <property type="evidence" value="ECO:0007669"/>
    <property type="project" value="TreeGrafter"/>
</dbReference>
<dbReference type="InterPro" id="IPR002083">
    <property type="entry name" value="MATH/TRAF_dom"/>
</dbReference>
<dbReference type="OrthoDB" id="5947827at2759"/>
<evidence type="ECO:0000256" key="3">
    <source>
        <dbReference type="ARBA" id="ARBA00022499"/>
    </source>
</evidence>
<dbReference type="GO" id="GO:0009898">
    <property type="term" value="C:cytoplasmic side of plasma membrane"/>
    <property type="evidence" value="ECO:0007669"/>
    <property type="project" value="TreeGrafter"/>
</dbReference>
<dbReference type="GeneID" id="111130375"/>
<dbReference type="GO" id="GO:0008270">
    <property type="term" value="F:zinc ion binding"/>
    <property type="evidence" value="ECO:0007669"/>
    <property type="project" value="UniProtKB-KW"/>
</dbReference>
<dbReference type="InterPro" id="IPR001841">
    <property type="entry name" value="Znf_RING"/>
</dbReference>
<evidence type="ECO:0000259" key="14">
    <source>
        <dbReference type="PROSITE" id="PS50144"/>
    </source>
</evidence>
<dbReference type="PANTHER" id="PTHR10131">
    <property type="entry name" value="TNF RECEPTOR ASSOCIATED FACTOR"/>
    <property type="match status" value="1"/>
</dbReference>
<evidence type="ECO:0000256" key="2">
    <source>
        <dbReference type="ARBA" id="ARBA00022490"/>
    </source>
</evidence>
<evidence type="ECO:0000256" key="12">
    <source>
        <dbReference type="SAM" id="Coils"/>
    </source>
</evidence>
<reference evidence="17 18" key="1">
    <citation type="submission" date="2025-04" db="UniProtKB">
        <authorList>
            <consortium name="RefSeq"/>
        </authorList>
    </citation>
    <scope>IDENTIFICATION</scope>
    <source>
        <tissue evidence="17 18">Whole sample</tissue>
    </source>
</reference>
<keyword evidence="16" id="KW-1185">Reference proteome</keyword>
<evidence type="ECO:0000256" key="11">
    <source>
        <dbReference type="PROSITE-ProRule" id="PRU00207"/>
    </source>
</evidence>
<dbReference type="PROSITE" id="PS50089">
    <property type="entry name" value="ZF_RING_2"/>
    <property type="match status" value="1"/>
</dbReference>
<dbReference type="PANTHER" id="PTHR10131:SF153">
    <property type="entry name" value="RING-TYPE DOMAIN-CONTAINING PROTEIN"/>
    <property type="match status" value="1"/>
</dbReference>
<dbReference type="GO" id="GO:0007165">
    <property type="term" value="P:signal transduction"/>
    <property type="evidence" value="ECO:0007669"/>
    <property type="project" value="InterPro"/>
</dbReference>
<feature type="domain" description="RING-type" evidence="13">
    <location>
        <begin position="30"/>
        <end position="68"/>
    </location>
</feature>
<evidence type="ECO:0000256" key="8">
    <source>
        <dbReference type="ARBA" id="ARBA00022833"/>
    </source>
</evidence>
<dbReference type="GO" id="GO:0005164">
    <property type="term" value="F:tumor necrosis factor receptor binding"/>
    <property type="evidence" value="ECO:0007669"/>
    <property type="project" value="TreeGrafter"/>
</dbReference>
<evidence type="ECO:0000259" key="13">
    <source>
        <dbReference type="PROSITE" id="PS50089"/>
    </source>
</evidence>
<name>A0A8B8DXX9_CRAVI</name>
<dbReference type="SUPFAM" id="SSF57850">
    <property type="entry name" value="RING/U-box"/>
    <property type="match status" value="1"/>
</dbReference>
<keyword evidence="6" id="KW-0677">Repeat</keyword>
<dbReference type="FunFam" id="2.60.210.10:FF:000001">
    <property type="entry name" value="TNF receptor-associated factor"/>
    <property type="match status" value="1"/>
</dbReference>
<dbReference type="GO" id="GO:0006915">
    <property type="term" value="P:apoptotic process"/>
    <property type="evidence" value="ECO:0007669"/>
    <property type="project" value="UniProtKB-KW"/>
</dbReference>
<dbReference type="SMART" id="SM00061">
    <property type="entry name" value="MATH"/>
    <property type="match status" value="1"/>
</dbReference>
<dbReference type="SUPFAM" id="SSF49599">
    <property type="entry name" value="TRAF domain-like"/>
    <property type="match status" value="3"/>
</dbReference>
<organism evidence="16 18">
    <name type="scientific">Crassostrea virginica</name>
    <name type="common">Eastern oyster</name>
    <dbReference type="NCBI Taxonomy" id="6565"/>
    <lineage>
        <taxon>Eukaryota</taxon>
        <taxon>Metazoa</taxon>
        <taxon>Spiralia</taxon>
        <taxon>Lophotrochozoa</taxon>
        <taxon>Mollusca</taxon>
        <taxon>Bivalvia</taxon>
        <taxon>Autobranchia</taxon>
        <taxon>Pteriomorphia</taxon>
        <taxon>Ostreida</taxon>
        <taxon>Ostreoidea</taxon>
        <taxon>Ostreidae</taxon>
        <taxon>Crassostrea</taxon>
    </lineage>
</organism>
<dbReference type="Proteomes" id="UP000694844">
    <property type="component" value="Chromosome 4"/>
</dbReference>
<keyword evidence="2" id="KW-0963">Cytoplasm</keyword>
<evidence type="ECO:0000256" key="7">
    <source>
        <dbReference type="ARBA" id="ARBA00022771"/>
    </source>
</evidence>
<evidence type="ECO:0000313" key="17">
    <source>
        <dbReference type="RefSeq" id="XP_022333101.1"/>
    </source>
</evidence>
<sequence length="666" mass="77335">METSPASLNPSLSAAEIPQFVDKLQEKYVCPVCNSVLRNAMQLQCGHQICEICIDPLFGENTKASCPVKTDEECEDSFSKNEIYKDMCTRREVMKLPVYCQYSEYGCSETPEWKNLQSHCEKCEYKPVECDKCQEKVPQNQLTVHKESKCSYRDVVCDHCSQDVPFCQMKSHFEHDCPEYPLKCPNGCEDVVLIRIEMESHLQTCPHKSIPCGYRSIGCDFFDIVEKVEKHQVVATDHHLRLAVSFSGQTSDQNKALHSEIEERKTEIETLKSTVQELHHENRKLKDEIKPLVNSLKKDTKKKLVTLTERLINLERMVEKQPKREVLEKQEQAISSLKEDLKVCKEQITQLERVGPQGGSSQGGIPQDIKNQLKTNEKQMAIQDIRLAELDLRFHVLETASYDGVLMWKIRDYYRRKQEAKSDIKNQLKTNEKQMAIQDIRLAELDLRFHVLETASYDGVLMWKIRDYYRRKQEAKSDIKNQLKTNEKQMAIQDIRLAELDLRFQVLETASYDGVLMWKIRDYYWRKQEAKSGRTLFLYSQPFYTSRTGYKMCARVYLNGDGMGKGTHLSLFFVVMRGEYDALLPWPFQQKVSLMLLDQDSFRRHVCDTFQPDTTSTSFKRPTTEMNVATGCPLFISHSVLETKTFLKDDTIFIKVKVDTTNIPVP</sequence>
<keyword evidence="3" id="KW-1017">Isopeptide bond</keyword>
<evidence type="ECO:0000256" key="4">
    <source>
        <dbReference type="ARBA" id="ARBA00022703"/>
    </source>
</evidence>
<proteinExistence type="predicted"/>
<keyword evidence="8 11" id="KW-0862">Zinc</keyword>
<dbReference type="SMART" id="SM00184">
    <property type="entry name" value="RING"/>
    <property type="match status" value="1"/>
</dbReference>
<dbReference type="InterPro" id="IPR008974">
    <property type="entry name" value="TRAF-like"/>
</dbReference>
<feature type="coiled-coil region" evidence="12">
    <location>
        <begin position="254"/>
        <end position="354"/>
    </location>
</feature>
<dbReference type="RefSeq" id="XP_022333102.1">
    <property type="nucleotide sequence ID" value="XM_022477394.1"/>
</dbReference>
<feature type="domain" description="TRAF-type" evidence="15">
    <location>
        <begin position="118"/>
        <end position="170"/>
    </location>
</feature>
<protein>
    <submittedName>
        <fullName evidence="17 18">TNF receptor-associated factor 3-like isoform X1</fullName>
    </submittedName>
</protein>
<keyword evidence="4" id="KW-0053">Apoptosis</keyword>
<gene>
    <name evidence="17 18" type="primary">LOC111130375</name>
</gene>
<feature type="zinc finger region" description="TRAF-type" evidence="11">
    <location>
        <begin position="118"/>
        <end position="170"/>
    </location>
</feature>
<keyword evidence="9" id="KW-0832">Ubl conjugation</keyword>
<evidence type="ECO:0000256" key="10">
    <source>
        <dbReference type="ARBA" id="ARBA00023054"/>
    </source>
</evidence>
<dbReference type="Gene3D" id="2.60.210.10">
    <property type="entry name" value="Apoptosis, Tumor Necrosis Factor Receptor Associated Protein 2, Chain A"/>
    <property type="match status" value="3"/>
</dbReference>
<evidence type="ECO:0000259" key="15">
    <source>
        <dbReference type="PROSITE" id="PS50145"/>
    </source>
</evidence>
<dbReference type="Gene3D" id="3.30.40.10">
    <property type="entry name" value="Zinc/RING finger domain, C3HC4 (zinc finger)"/>
    <property type="match status" value="3"/>
</dbReference>
<feature type="zinc finger region" description="TRAF-type" evidence="11">
    <location>
        <begin position="171"/>
        <end position="219"/>
    </location>
</feature>
<accession>A0A8B8DXX9</accession>
<dbReference type="KEGG" id="cvn:111130375"/>
<dbReference type="PROSITE" id="PS50144">
    <property type="entry name" value="MATH"/>
    <property type="match status" value="1"/>
</dbReference>
<dbReference type="RefSeq" id="XP_022333101.1">
    <property type="nucleotide sequence ID" value="XM_022477393.1"/>
</dbReference>
<dbReference type="Pfam" id="PF21355">
    <property type="entry name" value="TRAF-mep_MATH"/>
    <property type="match status" value="1"/>
</dbReference>
<dbReference type="InterPro" id="IPR012227">
    <property type="entry name" value="TNF_rcpt-assoc_TRAF_met"/>
</dbReference>
<evidence type="ECO:0000256" key="5">
    <source>
        <dbReference type="ARBA" id="ARBA00022723"/>
    </source>
</evidence>
<keyword evidence="5 11" id="KW-0479">Metal-binding</keyword>
<dbReference type="Pfam" id="PF13923">
    <property type="entry name" value="zf-C3HC4_2"/>
    <property type="match status" value="1"/>
</dbReference>
<keyword evidence="10 12" id="KW-0175">Coiled coil</keyword>
<dbReference type="PROSITE" id="PS00518">
    <property type="entry name" value="ZF_RING_1"/>
    <property type="match status" value="1"/>
</dbReference>
<feature type="domain" description="MATH" evidence="14">
    <location>
        <begin position="513"/>
        <end position="658"/>
    </location>
</feature>
<dbReference type="InterPro" id="IPR049342">
    <property type="entry name" value="TRAF1-6_MATH_dom"/>
</dbReference>
<evidence type="ECO:0000313" key="16">
    <source>
        <dbReference type="Proteomes" id="UP000694844"/>
    </source>
</evidence>
<evidence type="ECO:0000256" key="9">
    <source>
        <dbReference type="ARBA" id="ARBA00022843"/>
    </source>
</evidence>
<keyword evidence="7 11" id="KW-0863">Zinc-finger</keyword>
<dbReference type="InterPro" id="IPR001293">
    <property type="entry name" value="Znf_TRAF"/>
</dbReference>
<dbReference type="SUPFAM" id="SSF57953">
    <property type="entry name" value="Trimerization domain of TRAF"/>
    <property type="match status" value="3"/>
</dbReference>
<dbReference type="AlphaFoldDB" id="A0A8B8DXX9"/>
<dbReference type="PIRSF" id="PIRSF015614">
    <property type="entry name" value="TRAF"/>
    <property type="match status" value="1"/>
</dbReference>
<dbReference type="Pfam" id="PF02176">
    <property type="entry name" value="zf-TRAF"/>
    <property type="match status" value="1"/>
</dbReference>
<dbReference type="InterPro" id="IPR017907">
    <property type="entry name" value="Znf_RING_CS"/>
</dbReference>
<evidence type="ECO:0000256" key="1">
    <source>
        <dbReference type="ARBA" id="ARBA00004496"/>
    </source>
</evidence>